<keyword evidence="1" id="KW-0472">Membrane</keyword>
<dbReference type="EMBL" id="FNQC01000004">
    <property type="protein sequence ID" value="SDY98735.1"/>
    <property type="molecule type" value="Genomic_DNA"/>
</dbReference>
<feature type="transmembrane region" description="Helical" evidence="1">
    <location>
        <begin position="6"/>
        <end position="26"/>
    </location>
</feature>
<gene>
    <name evidence="2" type="ORF">SAMN05444412_104193</name>
</gene>
<name>A0A1H3PD46_9BACT</name>
<comment type="caution">
    <text evidence="2">The sequence shown here is derived from an EMBL/GenBank/DDBJ whole genome shotgun (WGS) entry which is preliminary data.</text>
</comment>
<reference evidence="2 3" key="1">
    <citation type="submission" date="2016-10" db="EMBL/GenBank/DDBJ databases">
        <authorList>
            <person name="Varghese N."/>
            <person name="Submissions S."/>
        </authorList>
    </citation>
    <scope>NUCLEOTIDE SEQUENCE [LARGE SCALE GENOMIC DNA]</scope>
    <source>
        <strain evidence="2 3">DSM 17997</strain>
    </source>
</reference>
<dbReference type="RefSeq" id="WP_019598019.1">
    <property type="nucleotide sequence ID" value="NZ_FNQC01000004.1"/>
</dbReference>
<evidence type="ECO:0000313" key="2">
    <source>
        <dbReference type="EMBL" id="SDY98735.1"/>
    </source>
</evidence>
<dbReference type="Proteomes" id="UP000199663">
    <property type="component" value="Unassembled WGS sequence"/>
</dbReference>
<proteinExistence type="predicted"/>
<organism evidence="2 3">
    <name type="scientific">Rhodonellum ikkaensis</name>
    <dbReference type="NCBI Taxonomy" id="336829"/>
    <lineage>
        <taxon>Bacteria</taxon>
        <taxon>Pseudomonadati</taxon>
        <taxon>Bacteroidota</taxon>
        <taxon>Cytophagia</taxon>
        <taxon>Cytophagales</taxon>
        <taxon>Cytophagaceae</taxon>
        <taxon>Rhodonellum</taxon>
    </lineage>
</organism>
<evidence type="ECO:0000256" key="1">
    <source>
        <dbReference type="SAM" id="Phobius"/>
    </source>
</evidence>
<keyword evidence="1" id="KW-1133">Transmembrane helix</keyword>
<keyword evidence="1" id="KW-0812">Transmembrane</keyword>
<accession>A0A1H3PD46</accession>
<sequence>MDWGKGIVLVLISFGILMGTLVTICVRQDDMHLVTQNYYAEEIKYQEHIDRVINTHLLEHEILIFDSQMKTVDLHLPVGAKGTLHFFRPSDARLDKKLEVNITDSKSNAIDVKDLKAGYWKVKLTWSESGKDYYQEKNITI</sequence>
<keyword evidence="3" id="KW-1185">Reference proteome</keyword>
<protein>
    <submittedName>
        <fullName evidence="2">FixH protein</fullName>
    </submittedName>
</protein>
<dbReference type="InterPro" id="IPR008620">
    <property type="entry name" value="FixH"/>
</dbReference>
<dbReference type="Pfam" id="PF05751">
    <property type="entry name" value="FixH"/>
    <property type="match status" value="1"/>
</dbReference>
<evidence type="ECO:0000313" key="3">
    <source>
        <dbReference type="Proteomes" id="UP000199663"/>
    </source>
</evidence>